<dbReference type="InterPro" id="IPR036388">
    <property type="entry name" value="WH-like_DNA-bd_sf"/>
</dbReference>
<dbReference type="Gene3D" id="4.10.1090.10">
    <property type="entry name" value="Endosialidase, domain 4"/>
    <property type="match status" value="1"/>
</dbReference>
<evidence type="ECO:0000313" key="2">
    <source>
        <dbReference type="EMBL" id="RMV69979.1"/>
    </source>
</evidence>
<dbReference type="InterPro" id="IPR044914">
    <property type="entry name" value="Endosialidase_C_dom_sf"/>
</dbReference>
<evidence type="ECO:0000313" key="3">
    <source>
        <dbReference type="Proteomes" id="UP000269872"/>
    </source>
</evidence>
<comment type="caution">
    <text evidence="2">The sequence shown here is derived from an EMBL/GenBank/DDBJ whole genome shotgun (WGS) entry which is preliminary data.</text>
</comment>
<dbReference type="Gene3D" id="1.10.10.10">
    <property type="entry name" value="Winged helix-like DNA-binding domain superfamily/Winged helix DNA-binding domain"/>
    <property type="match status" value="1"/>
</dbReference>
<proteinExistence type="predicted"/>
<organism evidence="2 3">
    <name type="scientific">Pseudomonas caricapapayae</name>
    <dbReference type="NCBI Taxonomy" id="46678"/>
    <lineage>
        <taxon>Bacteria</taxon>
        <taxon>Pseudomonadati</taxon>
        <taxon>Pseudomonadota</taxon>
        <taxon>Gammaproteobacteria</taxon>
        <taxon>Pseudomonadales</taxon>
        <taxon>Pseudomonadaceae</taxon>
        <taxon>Pseudomonas</taxon>
    </lineage>
</organism>
<gene>
    <name evidence="2" type="ORF">ALP05_02364</name>
</gene>
<dbReference type="RefSeq" id="WP_190294675.1">
    <property type="nucleotide sequence ID" value="NZ_RBUY01000195.1"/>
</dbReference>
<dbReference type="EMBL" id="RBUY01000195">
    <property type="protein sequence ID" value="RMV69979.1"/>
    <property type="molecule type" value="Genomic_DNA"/>
</dbReference>
<dbReference type="AlphaFoldDB" id="A0A3M6ENQ7"/>
<accession>A0A3M6ENQ7</accession>
<evidence type="ECO:0000259" key="1">
    <source>
        <dbReference type="PROSITE" id="PS51688"/>
    </source>
</evidence>
<protein>
    <recommendedName>
        <fullName evidence="1">Peptidase S74 domain-containing protein</fullName>
    </recommendedName>
</protein>
<reference evidence="2 3" key="1">
    <citation type="submission" date="2018-08" db="EMBL/GenBank/DDBJ databases">
        <title>Recombination of ecologically and evolutionarily significant loci maintains genetic cohesion in the Pseudomonas syringae species complex.</title>
        <authorList>
            <person name="Dillon M."/>
            <person name="Thakur S."/>
            <person name="Almeida R.N.D."/>
            <person name="Weir B.S."/>
            <person name="Guttman D.S."/>
        </authorList>
    </citation>
    <scope>NUCLEOTIDE SEQUENCE [LARGE SCALE GENOMIC DNA]</scope>
    <source>
        <strain evidence="2 3">ICMP 7496</strain>
    </source>
</reference>
<name>A0A3M6ENQ7_9PSED</name>
<dbReference type="Proteomes" id="UP000269872">
    <property type="component" value="Unassembled WGS sequence"/>
</dbReference>
<feature type="domain" description="Peptidase S74" evidence="1">
    <location>
        <begin position="612"/>
        <end position="829"/>
    </location>
</feature>
<sequence length="831" mass="89491">MSVQAGPTDKRYAANGVSTIYTIPFLLLDAADLQVRLNGVVLTTGFSLTGVGNPTSTITFTLPPTGDLYLSLEIPFQRLTDYQENGEFRSNTVNRDFDRIWQALKQLFRYVARSPTLGAADIDGQGSYQAKGNRISNLADPVDAQDAVTKSWLQKLIDDVSSPLLSIFNIVYDGISLYQYLRTGVARNVDNLVELRKLSSTRNQRAFVRDNSAVGDRFGAMWWVNPADTTSVEDLSKGIVVGNDGARWYFSGPGAMSLGQQGLAALHDNGIVWGYRSTSSPPRGNGNKYNFFKLEIANDNVSQVEGENGATGSKVNGFHVFHNFGGANAKGGRHAGDFVLIQGFGGAGPTSSLSKDRFYCGGVFQVLTSTCDGGTSRTDTRGNYIAGNSIVNVMTSGSYTSNISAHEFNTFTYTADGNLTPIHTGIQIASNIGERGYGIDAAVSIANLGGSLRGWKYGIASHGSNGAPAFEADSTVIKVFPAASGSASIDKVIDTTGVTVNSLISAEGVNLRRGVLDMNAPSSQVSIGSTTAANTPRVQLKSSGLNVTYDAAIFASGGTATTGEGFLTLLAGAGVIVNTGKIRPQTDNFTQIGEAAFRVSQITLATAPVVTSDVREKDNIVPLSFGLDFLKAIEPIQYTCRESGTGAVSKVVVGSEKVEVPDEEEYEEDVVELSIVDGKAIRTFSTVKKMRQIMDTYPEFDAEGNRVMVTVKIPDGWYVDPETGDKKIQFREELQESFIQVGRTKFVDVNVYEDEIKKDKGCRLHFGLGAQQVREAMTAVGIDDFAGWVLSDKDDPESRQGLRYEQFIAVLINGVKQLNARLERLEKQSGV</sequence>
<dbReference type="InterPro" id="IPR030392">
    <property type="entry name" value="S74_ICA"/>
</dbReference>
<dbReference type="PROSITE" id="PS51688">
    <property type="entry name" value="ICA"/>
    <property type="match status" value="1"/>
</dbReference>